<evidence type="ECO:0008006" key="4">
    <source>
        <dbReference type="Google" id="ProtNLM"/>
    </source>
</evidence>
<sequence>MAQARPGAIAAWNGSATISPIAVLPVKAGRAALFAALLLVASVAAPVHAATTADTDHAAPGIAAIARAGCNAIALRVDALPGNTPVLLRSYDSRRGQGAPTLPPLHSAAFTYDNALAVIALLACGRRSQAERIGEALRLAAVNDTRLRDAYHAGAVEGDQPLPNGWWDAQRKRWVDAAHQYAGAYQDGTSCGNIAWTALALLALHDATGERRWRDAAVHLADWVVTHASDTRGSAGFHGGVESYLLVPRNASWKSTEHNIDLAAMFEWLARISAPGGDWNAQARRARDFVAQQWDAASGHFWTGTEGDGVTPLRSPSALDVQLWAQLLPDAPKAWRRALAWVERTHAVKGGFAFTDVRDGMWTEGTAQAALAYRRTGDEARAYTLLASIARQASPGGFLYATPQPRIAALYSWYLHQPCLAATAWAVIAASDRNPYLPGVPARIMSPAIKGHAARKPHGMLAIPHPR</sequence>
<dbReference type="RefSeq" id="WP_367843853.1">
    <property type="nucleotide sequence ID" value="NZ_JBFOHL010000003.1"/>
</dbReference>
<feature type="chain" id="PRO_5046239738" description="Methylaspartate ammonia-lyase" evidence="1">
    <location>
        <begin position="50"/>
        <end position="467"/>
    </location>
</feature>
<keyword evidence="3" id="KW-1185">Reference proteome</keyword>
<organism evidence="2 3">
    <name type="scientific">Rhodanobacter geophilus</name>
    <dbReference type="NCBI Taxonomy" id="3162488"/>
    <lineage>
        <taxon>Bacteria</taxon>
        <taxon>Pseudomonadati</taxon>
        <taxon>Pseudomonadota</taxon>
        <taxon>Gammaproteobacteria</taxon>
        <taxon>Lysobacterales</taxon>
        <taxon>Rhodanobacteraceae</taxon>
        <taxon>Rhodanobacter</taxon>
    </lineage>
</organism>
<evidence type="ECO:0000313" key="3">
    <source>
        <dbReference type="Proteomes" id="UP001556170"/>
    </source>
</evidence>
<dbReference type="EMBL" id="JBFOHL010000003">
    <property type="protein sequence ID" value="MEW9623543.1"/>
    <property type="molecule type" value="Genomic_DNA"/>
</dbReference>
<comment type="caution">
    <text evidence="2">The sequence shown here is derived from an EMBL/GenBank/DDBJ whole genome shotgun (WGS) entry which is preliminary data.</text>
</comment>
<evidence type="ECO:0000256" key="1">
    <source>
        <dbReference type="SAM" id="SignalP"/>
    </source>
</evidence>
<keyword evidence="1" id="KW-0732">Signal</keyword>
<name>A0ABV3QNT0_9GAMM</name>
<reference evidence="2 3" key="1">
    <citation type="submission" date="2024-06" db="EMBL/GenBank/DDBJ databases">
        <authorList>
            <person name="Woo H."/>
        </authorList>
    </citation>
    <scope>NUCLEOTIDE SEQUENCE [LARGE SCALE GENOMIC DNA]</scope>
    <source>
        <strain evidence="2 3">S2-g</strain>
    </source>
</reference>
<proteinExistence type="predicted"/>
<dbReference type="Proteomes" id="UP001556170">
    <property type="component" value="Unassembled WGS sequence"/>
</dbReference>
<feature type="signal peptide" evidence="1">
    <location>
        <begin position="1"/>
        <end position="49"/>
    </location>
</feature>
<evidence type="ECO:0000313" key="2">
    <source>
        <dbReference type="EMBL" id="MEW9623543.1"/>
    </source>
</evidence>
<accession>A0ABV3QNT0</accession>
<protein>
    <recommendedName>
        <fullName evidence="4">Methylaspartate ammonia-lyase</fullName>
    </recommendedName>
</protein>
<dbReference type="SUPFAM" id="SSF48239">
    <property type="entry name" value="Terpenoid cyclases/Protein prenyltransferases"/>
    <property type="match status" value="1"/>
</dbReference>
<gene>
    <name evidence="2" type="ORF">ABQJ56_04825</name>
</gene>
<dbReference type="InterPro" id="IPR008930">
    <property type="entry name" value="Terpenoid_cyclase/PrenylTrfase"/>
</dbReference>